<sequence length="43" mass="4647">MGLDGVRWVDRVVAHGGVDVGVACENLRDVMSAYSFKCSARYG</sequence>
<evidence type="ECO:0000313" key="2">
    <source>
        <dbReference type="Proteomes" id="UP000014062"/>
    </source>
</evidence>
<evidence type="ECO:0000313" key="1">
    <source>
        <dbReference type="EMBL" id="EOY52775.1"/>
    </source>
</evidence>
<accession>A0A7U9E2B2</accession>
<proteinExistence type="predicted"/>
<dbReference type="AlphaFoldDB" id="A0A7U9E2B2"/>
<protein>
    <submittedName>
        <fullName evidence="1">Uncharacterized protein</fullName>
    </submittedName>
</protein>
<organism evidence="1 2">
    <name type="scientific">Streptomyces lividans 1326</name>
    <dbReference type="NCBI Taxonomy" id="1200984"/>
    <lineage>
        <taxon>Bacteria</taxon>
        <taxon>Bacillati</taxon>
        <taxon>Actinomycetota</taxon>
        <taxon>Actinomycetes</taxon>
        <taxon>Kitasatosporales</taxon>
        <taxon>Streptomycetaceae</taxon>
        <taxon>Streptomyces</taxon>
    </lineage>
</organism>
<gene>
    <name evidence="1" type="ORF">SLI_8077</name>
</gene>
<name>A0A7U9E2B2_STRLI</name>
<dbReference type="Proteomes" id="UP000014062">
    <property type="component" value="Chromosome"/>
</dbReference>
<reference evidence="2" key="1">
    <citation type="journal article" date="2013" name="Genome Biol. Evol.">
        <title>The genome sequence of Streptomyces lividans 66 reveals a novel tRNA-dependent peptide biosynthetic system within a metal-related genomic island.</title>
        <authorList>
            <person name="Cruz-Morales P."/>
            <person name="Vijgenboom E."/>
            <person name="Iruegas-Bocardo F."/>
            <person name="Girard G."/>
            <person name="Yanez-Guerra L.A."/>
            <person name="Ramos-Aboites H.E."/>
            <person name="Pernodet J.L."/>
            <person name="Anne J."/>
            <person name="van Wezel G.P."/>
            <person name="Barona-Gomez F."/>
        </authorList>
    </citation>
    <scope>NUCLEOTIDE SEQUENCE [LARGE SCALE GENOMIC DNA]</scope>
    <source>
        <strain evidence="2">1326</strain>
    </source>
</reference>
<dbReference type="EMBL" id="CM001889">
    <property type="protein sequence ID" value="EOY52775.1"/>
    <property type="molecule type" value="Genomic_DNA"/>
</dbReference>